<dbReference type="SUPFAM" id="SSF55124">
    <property type="entry name" value="Nitrite/Sulfite reductase N-terminal domain-like"/>
    <property type="match status" value="1"/>
</dbReference>
<keyword evidence="6" id="KW-0411">Iron-sulfur</keyword>
<gene>
    <name evidence="8" type="primary">cobG</name>
    <name evidence="8" type="ORF">NGM99_08330</name>
</gene>
<comment type="caution">
    <text evidence="8">The sequence shown here is derived from an EMBL/GenBank/DDBJ whole genome shotgun (WGS) entry which is preliminary data.</text>
</comment>
<protein>
    <submittedName>
        <fullName evidence="8">Precorrin-3B synthase</fullName>
        <ecNumber evidence="8">1.14.13.83</ecNumber>
    </submittedName>
</protein>
<evidence type="ECO:0000313" key="9">
    <source>
        <dbReference type="Proteomes" id="UP001205906"/>
    </source>
</evidence>
<feature type="domain" description="Nitrite/Sulfite reductase ferredoxin-like" evidence="7">
    <location>
        <begin position="15"/>
        <end position="80"/>
    </location>
</feature>
<dbReference type="InterPro" id="IPR005117">
    <property type="entry name" value="NiRdtase/SiRdtase_haem-b_fer"/>
</dbReference>
<dbReference type="NCBIfam" id="TIGR02435">
    <property type="entry name" value="CobG"/>
    <property type="match status" value="1"/>
</dbReference>
<evidence type="ECO:0000259" key="7">
    <source>
        <dbReference type="Pfam" id="PF03460"/>
    </source>
</evidence>
<keyword evidence="5" id="KW-0408">Iron</keyword>
<dbReference type="GO" id="GO:0043818">
    <property type="term" value="F:precorrin-3B synthase activity"/>
    <property type="evidence" value="ECO:0007669"/>
    <property type="project" value="UniProtKB-EC"/>
</dbReference>
<dbReference type="InterPro" id="IPR012798">
    <property type="entry name" value="Cbl_synth_CobG-like"/>
</dbReference>
<proteinExistence type="predicted"/>
<keyword evidence="9" id="KW-1185">Reference proteome</keyword>
<keyword evidence="3" id="KW-0479">Metal-binding</keyword>
<accession>A0ABT1C4Q9</accession>
<evidence type="ECO:0000256" key="1">
    <source>
        <dbReference type="ARBA" id="ARBA00022485"/>
    </source>
</evidence>
<dbReference type="PANTHER" id="PTHR32439">
    <property type="entry name" value="FERREDOXIN--NITRITE REDUCTASE, CHLOROPLASTIC"/>
    <property type="match status" value="1"/>
</dbReference>
<organism evidence="8 9">
    <name type="scientific">Mesorhizobium liriopis</name>
    <dbReference type="NCBI Taxonomy" id="2953882"/>
    <lineage>
        <taxon>Bacteria</taxon>
        <taxon>Pseudomonadati</taxon>
        <taxon>Pseudomonadota</taxon>
        <taxon>Alphaproteobacteria</taxon>
        <taxon>Hyphomicrobiales</taxon>
        <taxon>Phyllobacteriaceae</taxon>
        <taxon>Mesorhizobium</taxon>
    </lineage>
</organism>
<reference evidence="8 9" key="1">
    <citation type="submission" date="2022-06" db="EMBL/GenBank/DDBJ databases">
        <title>Mesorhizobium sp. strain RP14 Genome sequencing and assembly.</title>
        <authorList>
            <person name="Kim I."/>
        </authorList>
    </citation>
    <scope>NUCLEOTIDE SEQUENCE [LARGE SCALE GENOMIC DNA]</scope>
    <source>
        <strain evidence="9">RP14(2022)</strain>
    </source>
</reference>
<evidence type="ECO:0000256" key="2">
    <source>
        <dbReference type="ARBA" id="ARBA00022617"/>
    </source>
</evidence>
<dbReference type="EMBL" id="JAMXQS010000004">
    <property type="protein sequence ID" value="MCO6049799.1"/>
    <property type="molecule type" value="Genomic_DNA"/>
</dbReference>
<evidence type="ECO:0000256" key="3">
    <source>
        <dbReference type="ARBA" id="ARBA00022723"/>
    </source>
</evidence>
<evidence type="ECO:0000256" key="5">
    <source>
        <dbReference type="ARBA" id="ARBA00023004"/>
    </source>
</evidence>
<dbReference type="SUPFAM" id="SSF56014">
    <property type="entry name" value="Nitrite and sulphite reductase 4Fe-4S domain-like"/>
    <property type="match status" value="2"/>
</dbReference>
<dbReference type="EC" id="1.14.13.83" evidence="8"/>
<dbReference type="RefSeq" id="WP_252817933.1">
    <property type="nucleotide sequence ID" value="NZ_JAMXQS010000004.1"/>
</dbReference>
<dbReference type="Gene3D" id="3.30.413.10">
    <property type="entry name" value="Sulfite Reductase Hemoprotein, domain 1"/>
    <property type="match status" value="2"/>
</dbReference>
<dbReference type="Pfam" id="PF03460">
    <property type="entry name" value="NIR_SIR_ferr"/>
    <property type="match status" value="1"/>
</dbReference>
<keyword evidence="4 8" id="KW-0560">Oxidoreductase</keyword>
<sequence>MTGARRNACPTLSAPMRTGDGLLARLQPENGAYTPAQMMGLAQAAARHGNGILEITARGSLQIRGLTETSAEALATEVDALALVPRTGVPVETNPLAGLDPQELADPRSLVESLRTATRERDLASQLGPKVAVVVDGGGRIGLGALLGDLRFAAVSSGWQVSVGGTAETDTVITILPEADALELGLGILEAIAARGRDARGRDLVRDGALSEESGKARQISQNLHPAIGRFTLKSGTIALGLSPMLGEIHADTLLRFTQEAKALGVAELRPAPGYAMLALPLDMTSADALALFAARLGLITDPHDPRLRVSACAGAPACASGHLATRPLAREIAHALACGTAEVHVSGCEKRCAEPHAAVRAVGTAKGVSVNGGAPVAKTQALAAIELALHRNSHDNAA</sequence>
<dbReference type="InterPro" id="IPR036136">
    <property type="entry name" value="Nit/Sulf_reduc_fer-like_dom_sf"/>
</dbReference>
<dbReference type="Proteomes" id="UP001205906">
    <property type="component" value="Unassembled WGS sequence"/>
</dbReference>
<dbReference type="Gene3D" id="3.90.480.10">
    <property type="entry name" value="Sulfite Reductase Hemoprotein,Domain 2"/>
    <property type="match status" value="1"/>
</dbReference>
<evidence type="ECO:0000256" key="4">
    <source>
        <dbReference type="ARBA" id="ARBA00023002"/>
    </source>
</evidence>
<name>A0ABT1C4Q9_9HYPH</name>
<dbReference type="InterPro" id="IPR045854">
    <property type="entry name" value="NO2/SO3_Rdtase_4Fe4S_sf"/>
</dbReference>
<dbReference type="InterPro" id="IPR051329">
    <property type="entry name" value="NIR_SIR_4Fe-4S"/>
</dbReference>
<keyword evidence="1" id="KW-0004">4Fe-4S</keyword>
<dbReference type="PANTHER" id="PTHR32439:SF9">
    <property type="entry name" value="BLR3264 PROTEIN"/>
    <property type="match status" value="1"/>
</dbReference>
<evidence type="ECO:0000313" key="8">
    <source>
        <dbReference type="EMBL" id="MCO6049799.1"/>
    </source>
</evidence>
<keyword evidence="2" id="KW-0349">Heme</keyword>
<evidence type="ECO:0000256" key="6">
    <source>
        <dbReference type="ARBA" id="ARBA00023014"/>
    </source>
</evidence>